<keyword evidence="1" id="KW-0723">Serine/threonine-protein kinase</keyword>
<dbReference type="Pfam" id="PF00069">
    <property type="entry name" value="Pkinase"/>
    <property type="match status" value="1"/>
</dbReference>
<dbReference type="PANTHER" id="PTHR24349">
    <property type="entry name" value="SERINE/THREONINE-PROTEIN KINASE"/>
    <property type="match status" value="1"/>
</dbReference>
<proteinExistence type="predicted"/>
<accession>A0A1J4JFS9</accession>
<dbReference type="PROSITE" id="PS50011">
    <property type="entry name" value="PROTEIN_KINASE_DOM"/>
    <property type="match status" value="1"/>
</dbReference>
<keyword evidence="3" id="KW-0547">Nucleotide-binding</keyword>
<evidence type="ECO:0000256" key="2">
    <source>
        <dbReference type="ARBA" id="ARBA00022679"/>
    </source>
</evidence>
<evidence type="ECO:0000256" key="1">
    <source>
        <dbReference type="ARBA" id="ARBA00022527"/>
    </source>
</evidence>
<organism evidence="8 9">
    <name type="scientific">Tritrichomonas foetus</name>
    <dbReference type="NCBI Taxonomy" id="1144522"/>
    <lineage>
        <taxon>Eukaryota</taxon>
        <taxon>Metamonada</taxon>
        <taxon>Parabasalia</taxon>
        <taxon>Tritrichomonadida</taxon>
        <taxon>Tritrichomonadidae</taxon>
        <taxon>Tritrichomonas</taxon>
    </lineage>
</organism>
<evidence type="ECO:0000313" key="9">
    <source>
        <dbReference type="Proteomes" id="UP000179807"/>
    </source>
</evidence>
<dbReference type="InterPro" id="IPR050205">
    <property type="entry name" value="CDPK_Ser/Thr_kinases"/>
</dbReference>
<name>A0A1J4JFS9_9EUKA</name>
<dbReference type="GO" id="GO:0004674">
    <property type="term" value="F:protein serine/threonine kinase activity"/>
    <property type="evidence" value="ECO:0007669"/>
    <property type="project" value="UniProtKB-KW"/>
</dbReference>
<dbReference type="EMBL" id="MLAK01001111">
    <property type="protein sequence ID" value="OHS97513.1"/>
    <property type="molecule type" value="Genomic_DNA"/>
</dbReference>
<evidence type="ECO:0000256" key="5">
    <source>
        <dbReference type="ARBA" id="ARBA00022840"/>
    </source>
</evidence>
<dbReference type="VEuPathDB" id="TrichDB:TRFO_36272"/>
<keyword evidence="5" id="KW-0067">ATP-binding</keyword>
<dbReference type="SUPFAM" id="SSF56112">
    <property type="entry name" value="Protein kinase-like (PK-like)"/>
    <property type="match status" value="1"/>
</dbReference>
<evidence type="ECO:0000256" key="6">
    <source>
        <dbReference type="SAM" id="MobiDB-lite"/>
    </source>
</evidence>
<feature type="region of interest" description="Disordered" evidence="6">
    <location>
        <begin position="525"/>
        <end position="560"/>
    </location>
</feature>
<protein>
    <recommendedName>
        <fullName evidence="7">Protein kinase domain-containing protein</fullName>
    </recommendedName>
</protein>
<feature type="domain" description="Protein kinase" evidence="7">
    <location>
        <begin position="8"/>
        <end position="259"/>
    </location>
</feature>
<evidence type="ECO:0000256" key="4">
    <source>
        <dbReference type="ARBA" id="ARBA00022777"/>
    </source>
</evidence>
<evidence type="ECO:0000256" key="3">
    <source>
        <dbReference type="ARBA" id="ARBA00022741"/>
    </source>
</evidence>
<comment type="caution">
    <text evidence="8">The sequence shown here is derived from an EMBL/GenBank/DDBJ whole genome shotgun (WGS) entry which is preliminary data.</text>
</comment>
<sequence>MYNVSSKMQFLYQEKTGLFKGHWRAVDSETKQKLYIRYFSKTTTSIDVCNTIFKEMQYLKNLNFKFITQPIGLFEDTKFYYSIFPTPEEDSLPLAEYISIKGCLPENWCMSFINQWNDFIEYISSHDIYSYDVITPESIFIINNGNNEVITNLYIAFKNSVIFDNNEVLTQKIIPPEILTFHHPKETSDSWTLGVLLFFCSTGYFPFEGESKEEINKEILFSHPNYPSALSPEFKELIAKMLTKNQLVRKSSLRNSPKLTKTFSGYWQFRDEDSNVKSQILISSSNFSSTLPKKNHSSLDIESSNLMTLRRKYSTNDLKRLQGIKYSKSGAEFPKFQSTEVFNEAVIEKNKLPSSKSANESSTIRSILSNDLIILSENNSFQNSAIYETPRKRKLYHYQNDLDSSNDEFETHEKVSLNTVNNEELLVDQNIIDNTKENPIVENLDPPSGKQIESINDINSTNTNINTNIRVPNTNIIPPMIKSGFSNRKLSKGNGIAANSQGNSPFRPPLSLSMNSDSDLSLNMHNGTNFASGPLTTDSTKRSPFAHNAKNRQRTESYSTVRISSRKYTSNTPTPNYRLFENIK</sequence>
<evidence type="ECO:0000313" key="8">
    <source>
        <dbReference type="EMBL" id="OHS97513.1"/>
    </source>
</evidence>
<gene>
    <name evidence="8" type="ORF">TRFO_36272</name>
</gene>
<dbReference type="InterPro" id="IPR011009">
    <property type="entry name" value="Kinase-like_dom_sf"/>
</dbReference>
<dbReference type="RefSeq" id="XP_068350650.1">
    <property type="nucleotide sequence ID" value="XM_068510724.1"/>
</dbReference>
<dbReference type="Gene3D" id="1.10.510.10">
    <property type="entry name" value="Transferase(Phosphotransferase) domain 1"/>
    <property type="match status" value="1"/>
</dbReference>
<reference evidence="8" key="1">
    <citation type="submission" date="2016-10" db="EMBL/GenBank/DDBJ databases">
        <authorList>
            <person name="Benchimol M."/>
            <person name="Almeida L.G."/>
            <person name="Vasconcelos A.T."/>
            <person name="Perreira-Neves A."/>
            <person name="Rosa I.A."/>
            <person name="Tasca T."/>
            <person name="Bogo M.R."/>
            <person name="de Souza W."/>
        </authorList>
    </citation>
    <scope>NUCLEOTIDE SEQUENCE [LARGE SCALE GENOMIC DNA]</scope>
    <source>
        <strain evidence="8">K</strain>
    </source>
</reference>
<dbReference type="SMART" id="SM00220">
    <property type="entry name" value="S_TKc"/>
    <property type="match status" value="1"/>
</dbReference>
<evidence type="ECO:0000259" key="7">
    <source>
        <dbReference type="PROSITE" id="PS50011"/>
    </source>
</evidence>
<keyword evidence="9" id="KW-1185">Reference proteome</keyword>
<dbReference type="AlphaFoldDB" id="A0A1J4JFS9"/>
<dbReference type="Proteomes" id="UP000179807">
    <property type="component" value="Unassembled WGS sequence"/>
</dbReference>
<dbReference type="InterPro" id="IPR000719">
    <property type="entry name" value="Prot_kinase_dom"/>
</dbReference>
<keyword evidence="2" id="KW-0808">Transferase</keyword>
<dbReference type="GO" id="GO:0005524">
    <property type="term" value="F:ATP binding"/>
    <property type="evidence" value="ECO:0007669"/>
    <property type="project" value="UniProtKB-KW"/>
</dbReference>
<keyword evidence="4" id="KW-0418">Kinase</keyword>
<dbReference type="GeneID" id="94845428"/>
<feature type="compositionally biased region" description="Polar residues" evidence="6">
    <location>
        <begin position="525"/>
        <end position="538"/>
    </location>
</feature>